<dbReference type="PANTHER" id="PTHR16201">
    <property type="entry name" value="SEVEN TRANSMEMBRANE PROTEIN 1-RELATED"/>
    <property type="match status" value="1"/>
</dbReference>
<feature type="transmembrane region" description="Helical" evidence="6">
    <location>
        <begin position="100"/>
        <end position="126"/>
    </location>
</feature>
<feature type="transmembrane region" description="Helical" evidence="6">
    <location>
        <begin position="309"/>
        <end position="329"/>
    </location>
</feature>
<feature type="transmembrane region" description="Helical" evidence="6">
    <location>
        <begin position="205"/>
        <end position="224"/>
    </location>
</feature>
<evidence type="ECO:0000256" key="4">
    <source>
        <dbReference type="ARBA" id="ARBA00023136"/>
    </source>
</evidence>
<comment type="subcellular location">
    <subcellularLocation>
        <location evidence="1">Membrane</location>
        <topology evidence="1">Multi-pass membrane protein</topology>
    </subcellularLocation>
</comment>
<feature type="transmembrane region" description="Helical" evidence="6">
    <location>
        <begin position="167"/>
        <end position="193"/>
    </location>
</feature>
<feature type="region of interest" description="Disordered" evidence="5">
    <location>
        <begin position="338"/>
        <end position="384"/>
    </location>
</feature>
<evidence type="ECO:0000256" key="2">
    <source>
        <dbReference type="ARBA" id="ARBA00022692"/>
    </source>
</evidence>
<evidence type="ECO:0000256" key="6">
    <source>
        <dbReference type="SAM" id="Phobius"/>
    </source>
</evidence>
<feature type="transmembrane region" description="Helical" evidence="6">
    <location>
        <begin position="26"/>
        <end position="44"/>
    </location>
</feature>
<name>A0A4V5NGJ1_9PEZI</name>
<dbReference type="GO" id="GO:0016020">
    <property type="term" value="C:membrane"/>
    <property type="evidence" value="ECO:0007669"/>
    <property type="project" value="UniProtKB-SubCell"/>
</dbReference>
<protein>
    <submittedName>
        <fullName evidence="7">Uncharacterized protein</fullName>
    </submittedName>
</protein>
<dbReference type="PANTHER" id="PTHR16201:SF11">
    <property type="entry name" value="PQ-LOOP REPEAT-CONTAINING PROTEIN"/>
    <property type="match status" value="1"/>
</dbReference>
<feature type="compositionally biased region" description="Basic and acidic residues" evidence="5">
    <location>
        <begin position="338"/>
        <end position="372"/>
    </location>
</feature>
<reference evidence="7 8" key="1">
    <citation type="submission" date="2017-03" db="EMBL/GenBank/DDBJ databases">
        <title>Genomes of endolithic fungi from Antarctica.</title>
        <authorList>
            <person name="Coleine C."/>
            <person name="Masonjones S."/>
            <person name="Stajich J.E."/>
        </authorList>
    </citation>
    <scope>NUCLEOTIDE SEQUENCE [LARGE SCALE GENOMIC DNA]</scope>
    <source>
        <strain evidence="7 8">CCFEE 5187</strain>
    </source>
</reference>
<dbReference type="SMART" id="SM00679">
    <property type="entry name" value="CTNS"/>
    <property type="match status" value="2"/>
</dbReference>
<keyword evidence="4 6" id="KW-0472">Membrane</keyword>
<organism evidence="7 8">
    <name type="scientific">Cryomyces minteri</name>
    <dbReference type="NCBI Taxonomy" id="331657"/>
    <lineage>
        <taxon>Eukaryota</taxon>
        <taxon>Fungi</taxon>
        <taxon>Dikarya</taxon>
        <taxon>Ascomycota</taxon>
        <taxon>Pezizomycotina</taxon>
        <taxon>Dothideomycetes</taxon>
        <taxon>Dothideomycetes incertae sedis</taxon>
        <taxon>Cryomyces</taxon>
    </lineage>
</organism>
<sequence length="384" mass="40998">MAHPPIILSRPTPSFDCEHPVSPPSVVDFTISLLLVLGILLSYLPQHVKIVSRRSAAGLSPWFVLLGSVSGTCAFANMLLQRASVRAMACCPVRGGFACASSLLGVVQIGVQWGCFFVIMLLYLIFAPKPSSSSSSSSSSPRSSRSSTPLSTNPSRSSPAPTTPQPAAALLVGSLAFAHLFLTLLASVILLAYRGPFAIQPWTDLLGLLATSLAAVQYVPQIWTTWTSGQVRSLSIGMMCIQTPGSAVFAASLWYRYVLSFLSNPQHAQQASDPLSKDKAWGGAEEGVWKVGVVGGAFRSVGLAGWSTWLTYLVTGCLQGFLLGLALRYRGAEDRRRREADKLAERGGQDGGAGREDELEREGERGTEREGGRGGQGEETPLLR</sequence>
<evidence type="ECO:0000313" key="8">
    <source>
        <dbReference type="Proteomes" id="UP000308768"/>
    </source>
</evidence>
<dbReference type="Gene3D" id="1.20.1280.290">
    <property type="match status" value="2"/>
</dbReference>
<dbReference type="AlphaFoldDB" id="A0A4V5NGJ1"/>
<feature type="region of interest" description="Disordered" evidence="5">
    <location>
        <begin position="131"/>
        <end position="162"/>
    </location>
</feature>
<evidence type="ECO:0000256" key="3">
    <source>
        <dbReference type="ARBA" id="ARBA00022989"/>
    </source>
</evidence>
<keyword evidence="3 6" id="KW-1133">Transmembrane helix</keyword>
<feature type="transmembrane region" description="Helical" evidence="6">
    <location>
        <begin position="56"/>
        <end position="80"/>
    </location>
</feature>
<dbReference type="Proteomes" id="UP000308768">
    <property type="component" value="Unassembled WGS sequence"/>
</dbReference>
<evidence type="ECO:0000256" key="1">
    <source>
        <dbReference type="ARBA" id="ARBA00004141"/>
    </source>
</evidence>
<dbReference type="Pfam" id="PF04193">
    <property type="entry name" value="PQ-loop"/>
    <property type="match status" value="2"/>
</dbReference>
<comment type="caution">
    <text evidence="7">The sequence shown here is derived from an EMBL/GenBank/DDBJ whole genome shotgun (WGS) entry which is preliminary data.</text>
</comment>
<dbReference type="InterPro" id="IPR051415">
    <property type="entry name" value="LAAT-1"/>
</dbReference>
<dbReference type="OrthoDB" id="19344at2759"/>
<keyword evidence="2 6" id="KW-0812">Transmembrane</keyword>
<gene>
    <name evidence="7" type="ORF">B0A49_05561</name>
</gene>
<accession>A0A4V5NGJ1</accession>
<feature type="transmembrane region" description="Helical" evidence="6">
    <location>
        <begin position="236"/>
        <end position="255"/>
    </location>
</feature>
<evidence type="ECO:0000256" key="5">
    <source>
        <dbReference type="SAM" id="MobiDB-lite"/>
    </source>
</evidence>
<keyword evidence="8" id="KW-1185">Reference proteome</keyword>
<dbReference type="InterPro" id="IPR006603">
    <property type="entry name" value="PQ-loop_rpt"/>
</dbReference>
<proteinExistence type="predicted"/>
<dbReference type="EMBL" id="NAJN01000307">
    <property type="protein sequence ID" value="TKA75199.1"/>
    <property type="molecule type" value="Genomic_DNA"/>
</dbReference>
<evidence type="ECO:0000313" key="7">
    <source>
        <dbReference type="EMBL" id="TKA75199.1"/>
    </source>
</evidence>